<organism evidence="2">
    <name type="scientific">Brassica cretica</name>
    <name type="common">Mustard</name>
    <dbReference type="NCBI Taxonomy" id="69181"/>
    <lineage>
        <taxon>Eukaryota</taxon>
        <taxon>Viridiplantae</taxon>
        <taxon>Streptophyta</taxon>
        <taxon>Embryophyta</taxon>
        <taxon>Tracheophyta</taxon>
        <taxon>Spermatophyta</taxon>
        <taxon>Magnoliopsida</taxon>
        <taxon>eudicotyledons</taxon>
        <taxon>Gunneridae</taxon>
        <taxon>Pentapetalae</taxon>
        <taxon>rosids</taxon>
        <taxon>malvids</taxon>
        <taxon>Brassicales</taxon>
        <taxon>Brassicaceae</taxon>
        <taxon>Brassiceae</taxon>
        <taxon>Brassica</taxon>
    </lineage>
</organism>
<proteinExistence type="predicted"/>
<comment type="caution">
    <text evidence="2">The sequence shown here is derived from an EMBL/GenBank/DDBJ whole genome shotgun (WGS) entry which is preliminary data.</text>
</comment>
<sequence length="70" mass="6947">MEFKEVLRRSGGPEDDGEFRVGDPGGVIGAGGDPEWVEKEDGGGNVGIVGGGGGEEKGVVVVEFDGGDGA</sequence>
<feature type="compositionally biased region" description="Gly residues" evidence="1">
    <location>
        <begin position="23"/>
        <end position="32"/>
    </location>
</feature>
<evidence type="ECO:0000313" key="2">
    <source>
        <dbReference type="EMBL" id="KAF2561706.1"/>
    </source>
</evidence>
<accession>A0A8S9HZU8</accession>
<name>A0A8S9HZU8_BRACR</name>
<protein>
    <submittedName>
        <fullName evidence="2">Uncharacterized protein</fullName>
    </submittedName>
</protein>
<dbReference type="AlphaFoldDB" id="A0A8S9HZU8"/>
<reference evidence="2" key="1">
    <citation type="submission" date="2019-12" db="EMBL/GenBank/DDBJ databases">
        <title>Genome sequencing and annotation of Brassica cretica.</title>
        <authorList>
            <person name="Studholme D.J."/>
            <person name="Sarris P.F."/>
        </authorList>
    </citation>
    <scope>NUCLEOTIDE SEQUENCE</scope>
    <source>
        <strain evidence="2">PFS-102/07</strain>
        <tissue evidence="2">Leaf</tissue>
    </source>
</reference>
<feature type="compositionally biased region" description="Basic and acidic residues" evidence="1">
    <location>
        <begin position="1"/>
        <end position="12"/>
    </location>
</feature>
<feature type="compositionally biased region" description="Gly residues" evidence="1">
    <location>
        <begin position="43"/>
        <end position="53"/>
    </location>
</feature>
<feature type="region of interest" description="Disordered" evidence="1">
    <location>
        <begin position="1"/>
        <end position="54"/>
    </location>
</feature>
<gene>
    <name evidence="2" type="ORF">F2Q70_00018776</name>
</gene>
<dbReference type="EMBL" id="QGKY02001250">
    <property type="protein sequence ID" value="KAF2561706.1"/>
    <property type="molecule type" value="Genomic_DNA"/>
</dbReference>
<evidence type="ECO:0000256" key="1">
    <source>
        <dbReference type="SAM" id="MobiDB-lite"/>
    </source>
</evidence>